<reference evidence="1 2" key="1">
    <citation type="submission" date="2019-04" db="EMBL/GenBank/DDBJ databases">
        <title>Shimia ponticola sp. nov., isolated from seawater.</title>
        <authorList>
            <person name="Kim Y.-O."/>
            <person name="Yoon J.-H."/>
        </authorList>
    </citation>
    <scope>NUCLEOTIDE SEQUENCE [LARGE SCALE GENOMIC DNA]</scope>
    <source>
        <strain evidence="1 2">MYP11</strain>
    </source>
</reference>
<gene>
    <name evidence="1" type="ORF">E4Z66_04295</name>
</gene>
<name>A0A4S4NJ63_9RHOB</name>
<proteinExistence type="predicted"/>
<evidence type="ECO:0000313" key="2">
    <source>
        <dbReference type="Proteomes" id="UP000306602"/>
    </source>
</evidence>
<comment type="caution">
    <text evidence="1">The sequence shown here is derived from an EMBL/GenBank/DDBJ whole genome shotgun (WGS) entry which is preliminary data.</text>
</comment>
<organism evidence="1 2">
    <name type="scientific">Aliishimia ponticola</name>
    <dbReference type="NCBI Taxonomy" id="2499833"/>
    <lineage>
        <taxon>Bacteria</taxon>
        <taxon>Pseudomonadati</taxon>
        <taxon>Pseudomonadota</taxon>
        <taxon>Alphaproteobacteria</taxon>
        <taxon>Rhodobacterales</taxon>
        <taxon>Paracoccaceae</taxon>
        <taxon>Aliishimia</taxon>
    </lineage>
</organism>
<accession>A0A4S4NJ63</accession>
<dbReference type="RefSeq" id="WP_136461685.1">
    <property type="nucleotide sequence ID" value="NZ_SRKY01000001.1"/>
</dbReference>
<evidence type="ECO:0000313" key="1">
    <source>
        <dbReference type="EMBL" id="THH38787.1"/>
    </source>
</evidence>
<dbReference type="Pfam" id="PF21843">
    <property type="entry name" value="DUF6902"/>
    <property type="match status" value="1"/>
</dbReference>
<dbReference type="Proteomes" id="UP000306602">
    <property type="component" value="Unassembled WGS sequence"/>
</dbReference>
<dbReference type="InterPro" id="IPR054197">
    <property type="entry name" value="DUF6902"/>
</dbReference>
<dbReference type="OrthoDB" id="7810029at2"/>
<keyword evidence="2" id="KW-1185">Reference proteome</keyword>
<protein>
    <submittedName>
        <fullName evidence="1">Uncharacterized protein</fullName>
    </submittedName>
</protein>
<dbReference type="AlphaFoldDB" id="A0A4S4NJ63"/>
<dbReference type="EMBL" id="SRKY01000001">
    <property type="protein sequence ID" value="THH38787.1"/>
    <property type="molecule type" value="Genomic_DNA"/>
</dbReference>
<sequence>MSNVITLNDHRLSRAGMSRPAGHAALFADHRRDVADVFWLKENAEFLNILVATGADADDVLPVYASVYDQMAERIAQYPQYYRFLLSICLDLEELGMAGDKGAAICEWAAREGLAEAELSDLQRAEAHRLLARRGCSAPDADLTGRLHRFIDRTATFAVPNKKAAYELTHIVFYLSDYGRCDPQISESAVQSLTFAGLLAFLDQDYDLLAEICVSLRYAGERPSTTWEAAVLSAHGAAQAIAVDGPAPFDDYHSYLVCGWLAGIAGRDPFRLDMPEGRAQICMSRPSARPLRDLSGALPELASGDWQRVRGRMLPRLGMQSLEILSAAEDSTDHFDAFYRQFARTSAPAL</sequence>